<keyword evidence="6 10" id="KW-0812">Transmembrane</keyword>
<dbReference type="InterPro" id="IPR004856">
    <property type="entry name" value="Glyco_trans_ALG6/ALG8"/>
</dbReference>
<keyword evidence="13" id="KW-1185">Reference proteome</keyword>
<name>A0AAN7TWQ7_9MYCE</name>
<feature type="transmembrane region" description="Helical" evidence="10">
    <location>
        <begin position="170"/>
        <end position="188"/>
    </location>
</feature>
<feature type="transmembrane region" description="Helical" evidence="10">
    <location>
        <begin position="433"/>
        <end position="449"/>
    </location>
</feature>
<evidence type="ECO:0000313" key="13">
    <source>
        <dbReference type="Proteomes" id="UP001344447"/>
    </source>
</evidence>
<evidence type="ECO:0000256" key="2">
    <source>
        <dbReference type="ARBA" id="ARBA00004922"/>
    </source>
</evidence>
<feature type="transmembrane region" description="Helical" evidence="10">
    <location>
        <begin position="31"/>
        <end position="49"/>
    </location>
</feature>
<dbReference type="GO" id="GO:0005789">
    <property type="term" value="C:endoplasmic reticulum membrane"/>
    <property type="evidence" value="ECO:0007669"/>
    <property type="project" value="UniProtKB-SubCell"/>
</dbReference>
<protein>
    <recommendedName>
        <fullName evidence="10">Alpha-1,3-glucosyltransferase</fullName>
        <ecNumber evidence="10">2.4.1.-</ecNumber>
    </recommendedName>
</protein>
<feature type="transmembrane region" description="Helical" evidence="10">
    <location>
        <begin position="454"/>
        <end position="471"/>
    </location>
</feature>
<comment type="caution">
    <text evidence="12">The sequence shown here is derived from an EMBL/GenBank/DDBJ whole genome shotgun (WGS) entry which is preliminary data.</text>
</comment>
<keyword evidence="9 10" id="KW-0472">Membrane</keyword>
<feature type="transmembrane region" description="Helical" evidence="10">
    <location>
        <begin position="200"/>
        <end position="222"/>
    </location>
</feature>
<accession>A0AAN7TWQ7</accession>
<reference evidence="12 13" key="1">
    <citation type="submission" date="2023-11" db="EMBL/GenBank/DDBJ databases">
        <title>Dfirmibasis_genome.</title>
        <authorList>
            <person name="Edelbroek B."/>
            <person name="Kjellin J."/>
            <person name="Jerlstrom-Hultqvist J."/>
            <person name="Soderbom F."/>
        </authorList>
    </citation>
    <scope>NUCLEOTIDE SEQUENCE [LARGE SCALE GENOMIC DNA]</scope>
    <source>
        <strain evidence="12 13">TNS-C-14</strain>
    </source>
</reference>
<keyword evidence="5 10" id="KW-0808">Transferase</keyword>
<comment type="pathway">
    <text evidence="2 10">Protein modification; protein glycosylation.</text>
</comment>
<feature type="transmembrane region" description="Helical" evidence="10">
    <location>
        <begin position="410"/>
        <end position="427"/>
    </location>
</feature>
<evidence type="ECO:0000313" key="12">
    <source>
        <dbReference type="EMBL" id="KAK5577226.1"/>
    </source>
</evidence>
<evidence type="ECO:0000256" key="7">
    <source>
        <dbReference type="ARBA" id="ARBA00022824"/>
    </source>
</evidence>
<dbReference type="GO" id="GO:0042283">
    <property type="term" value="F:dolichyl pyrophosphate Glc1Man9GlcNAc2 alpha-1,3-glucosyltransferase activity"/>
    <property type="evidence" value="ECO:0007669"/>
    <property type="project" value="TreeGrafter"/>
</dbReference>
<evidence type="ECO:0000256" key="10">
    <source>
        <dbReference type="RuleBase" id="RU363110"/>
    </source>
</evidence>
<feature type="transmembrane region" description="Helical" evidence="10">
    <location>
        <begin position="281"/>
        <end position="301"/>
    </location>
</feature>
<dbReference type="PANTHER" id="PTHR12413">
    <property type="entry name" value="DOLICHYL GLYCOSYLTRANSFERASE"/>
    <property type="match status" value="1"/>
</dbReference>
<evidence type="ECO:0000256" key="9">
    <source>
        <dbReference type="ARBA" id="ARBA00023136"/>
    </source>
</evidence>
<dbReference type="GO" id="GO:0006487">
    <property type="term" value="P:protein N-linked glycosylation"/>
    <property type="evidence" value="ECO:0007669"/>
    <property type="project" value="TreeGrafter"/>
</dbReference>
<evidence type="ECO:0000256" key="6">
    <source>
        <dbReference type="ARBA" id="ARBA00022692"/>
    </source>
</evidence>
<evidence type="ECO:0000256" key="1">
    <source>
        <dbReference type="ARBA" id="ARBA00004477"/>
    </source>
</evidence>
<evidence type="ECO:0000256" key="3">
    <source>
        <dbReference type="ARBA" id="ARBA00008715"/>
    </source>
</evidence>
<feature type="transmembrane region" description="Helical" evidence="10">
    <location>
        <begin position="477"/>
        <end position="495"/>
    </location>
</feature>
<dbReference type="EC" id="2.4.1.-" evidence="10"/>
<dbReference type="PANTHER" id="PTHR12413:SF2">
    <property type="entry name" value="DOLICHYL PYROPHOSPHATE GLC1MAN9GLCNAC2 ALPHA-1,3-GLUCOSYLTRANSFERASE-RELATED"/>
    <property type="match status" value="1"/>
</dbReference>
<feature type="transmembrane region" description="Helical" evidence="10">
    <location>
        <begin position="120"/>
        <end position="145"/>
    </location>
</feature>
<gene>
    <name evidence="12" type="ORF">RB653_002166</name>
</gene>
<feature type="region of interest" description="Disordered" evidence="11">
    <location>
        <begin position="502"/>
        <end position="524"/>
    </location>
</feature>
<feature type="transmembrane region" description="Helical" evidence="10">
    <location>
        <begin position="546"/>
        <end position="566"/>
    </location>
</feature>
<keyword evidence="4 10" id="KW-0328">Glycosyltransferase</keyword>
<dbReference type="Pfam" id="PF03155">
    <property type="entry name" value="Alg6_Alg8"/>
    <property type="match status" value="1"/>
</dbReference>
<comment type="subcellular location">
    <subcellularLocation>
        <location evidence="1 10">Endoplasmic reticulum membrane</location>
        <topology evidence="1 10">Multi-pass membrane protein</topology>
    </subcellularLocation>
</comment>
<evidence type="ECO:0000256" key="11">
    <source>
        <dbReference type="SAM" id="MobiDB-lite"/>
    </source>
</evidence>
<evidence type="ECO:0000256" key="5">
    <source>
        <dbReference type="ARBA" id="ARBA00022679"/>
    </source>
</evidence>
<dbReference type="AlphaFoldDB" id="A0AAN7TWQ7"/>
<feature type="transmembrane region" description="Helical" evidence="10">
    <location>
        <begin position="572"/>
        <end position="594"/>
    </location>
</feature>
<dbReference type="EMBL" id="JAVFKY010000004">
    <property type="protein sequence ID" value="KAK5577226.1"/>
    <property type="molecule type" value="Genomic_DNA"/>
</dbReference>
<keyword evidence="7 10" id="KW-0256">Endoplasmic reticulum</keyword>
<dbReference type="Proteomes" id="UP001344447">
    <property type="component" value="Unassembled WGS sequence"/>
</dbReference>
<proteinExistence type="inferred from homology"/>
<evidence type="ECO:0000256" key="4">
    <source>
        <dbReference type="ARBA" id="ARBA00022676"/>
    </source>
</evidence>
<evidence type="ECO:0000256" key="8">
    <source>
        <dbReference type="ARBA" id="ARBA00022989"/>
    </source>
</evidence>
<sequence>MIKKNNTIITPKDDNCFFKEIKDILKFSRNWNLIILVSTIKLLLIPSYFSTDFEVHRNWLAITSSLPISKWYFENTSEWTLDYPPLFGWFEYCLSKVANYFDSGMLIINNLNYKTTSTILFQRFSVIFSDFLFILSTLLLSNYIYNVMIKKNQNNNNNNNSLPWYHDKSFIISSIVILNPGLLMVDHIHFQYNGFLKGILILSIYFLIRGNILIGSILFSVLLNFKHIYMYMAPAFFVYLLKYYCLKSKSNDNITKVNGSGKQQQQQEQEFSILGVKIFNLVKLGFSVLSIFLLSLGPFFYMGQIQQLISRLFPFGRGLSHAYWAPNFWSIYNFLDRVLLFNGLYKKIPFFKDFIIPDQITGNLTSGLVGSETQSHIILPKITPPITLLITILFLVPSIYSILKSKSWKHFILGICQSSFTFFMFGWHVHEKAIIMITIPMGFLCLVNNKFSKLYFLLSTIGHYSLFPLLFQVEEIPTRILILVTYTLLVYLSYISSSSNNNNNNNNNSNNKNNNNNNNYNNNIKNNNSNNNNCSFSLKLYWFEKIYLFGIILLEIFNVFIHPIFLGQVERFSFISLMLTSVYTSIGIIYCYLFTFKLIFKNEF</sequence>
<feature type="transmembrane region" description="Helical" evidence="10">
    <location>
        <begin position="382"/>
        <end position="403"/>
    </location>
</feature>
<comment type="similarity">
    <text evidence="3 10">Belongs to the ALG6/ALG8 glucosyltransferase family.</text>
</comment>
<keyword evidence="8 10" id="KW-1133">Transmembrane helix</keyword>
<organism evidence="12 13">
    <name type="scientific">Dictyostelium firmibasis</name>
    <dbReference type="NCBI Taxonomy" id="79012"/>
    <lineage>
        <taxon>Eukaryota</taxon>
        <taxon>Amoebozoa</taxon>
        <taxon>Evosea</taxon>
        <taxon>Eumycetozoa</taxon>
        <taxon>Dictyostelia</taxon>
        <taxon>Dictyosteliales</taxon>
        <taxon>Dictyosteliaceae</taxon>
        <taxon>Dictyostelium</taxon>
    </lineage>
</organism>